<feature type="transmembrane region" description="Helical" evidence="1">
    <location>
        <begin position="292"/>
        <end position="316"/>
    </location>
</feature>
<dbReference type="PANTHER" id="PTHR30199:SF0">
    <property type="entry name" value="INNER MEMBRANE PROTEIN YDCO"/>
    <property type="match status" value="1"/>
</dbReference>
<feature type="transmembrane region" description="Helical" evidence="1">
    <location>
        <begin position="220"/>
        <end position="243"/>
    </location>
</feature>
<keyword evidence="3" id="KW-1185">Reference proteome</keyword>
<gene>
    <name evidence="2" type="ORF">ACIB24_14630</name>
</gene>
<feature type="transmembrane region" description="Helical" evidence="1">
    <location>
        <begin position="155"/>
        <end position="172"/>
    </location>
</feature>
<feature type="transmembrane region" description="Helical" evidence="1">
    <location>
        <begin position="20"/>
        <end position="41"/>
    </location>
</feature>
<dbReference type="Proteomes" id="UP001612915">
    <property type="component" value="Unassembled WGS sequence"/>
</dbReference>
<feature type="transmembrane region" description="Helical" evidence="1">
    <location>
        <begin position="250"/>
        <end position="272"/>
    </location>
</feature>
<dbReference type="InterPro" id="IPR004711">
    <property type="entry name" value="Benzoate_Transporter"/>
</dbReference>
<accession>A0ABW8ARR2</accession>
<name>A0ABW8ARR2_9ACTN</name>
<evidence type="ECO:0000313" key="2">
    <source>
        <dbReference type="EMBL" id="MFI7588302.1"/>
    </source>
</evidence>
<feature type="transmembrane region" description="Helical" evidence="1">
    <location>
        <begin position="96"/>
        <end position="118"/>
    </location>
</feature>
<dbReference type="Pfam" id="PF03594">
    <property type="entry name" value="BenE"/>
    <property type="match status" value="1"/>
</dbReference>
<dbReference type="RefSeq" id="WP_398281619.1">
    <property type="nucleotide sequence ID" value="NZ_JBITLV010000004.1"/>
</dbReference>
<feature type="transmembrane region" description="Helical" evidence="1">
    <location>
        <begin position="130"/>
        <end position="149"/>
    </location>
</feature>
<dbReference type="EMBL" id="JBITLV010000004">
    <property type="protein sequence ID" value="MFI7588302.1"/>
    <property type="molecule type" value="Genomic_DNA"/>
</dbReference>
<comment type="caution">
    <text evidence="2">The sequence shown here is derived from an EMBL/GenBank/DDBJ whole genome shotgun (WGS) entry which is preliminary data.</text>
</comment>
<organism evidence="2 3">
    <name type="scientific">Spongisporangium articulatum</name>
    <dbReference type="NCBI Taxonomy" id="3362603"/>
    <lineage>
        <taxon>Bacteria</taxon>
        <taxon>Bacillati</taxon>
        <taxon>Actinomycetota</taxon>
        <taxon>Actinomycetes</taxon>
        <taxon>Kineosporiales</taxon>
        <taxon>Kineosporiaceae</taxon>
        <taxon>Spongisporangium</taxon>
    </lineage>
</organism>
<dbReference type="NCBIfam" id="TIGR00843">
    <property type="entry name" value="benE"/>
    <property type="match status" value="1"/>
</dbReference>
<evidence type="ECO:0000313" key="3">
    <source>
        <dbReference type="Proteomes" id="UP001612915"/>
    </source>
</evidence>
<dbReference type="PANTHER" id="PTHR30199">
    <property type="entry name" value="MFS FAMILY TRANSPORTER, PREDICTED SUBSTRATE BENZOATE"/>
    <property type="match status" value="1"/>
</dbReference>
<protein>
    <submittedName>
        <fullName evidence="2">Benzoate/H(+) symporter BenE family transporter</fullName>
    </submittedName>
</protein>
<sequence length="393" mass="38966">MPTLAAPSRRADFTGQAVAAGVSSAILGYASSISLVIIALTKAGATSEQVSSGLLALGISMAVVAVGFSAGLRIPVSIAWSTPGAALMAGVGAVDGGYPATIGALVLTGLLIALTGLIRPLNRLILQLPTPLTAAVLAGVVLPFCLQPARAVTELPVPAGAIVVTWLVVLWLRPAWASAAALAALVVIAVLDGTAGSPTALHLDPTTPSLTWQAVVQIALPLYVVTMAAQNLVGVAVLTTFGYRPPVGRILVATGAGSAAGGLFGGMTINLAAITGALTAGPNAHPDPDKRWVAVTTNGLTHLLLGALAPVAAGIVTRTDPALVGTAAGLALVMTFVAAAKQALDDEDARVPAAVTLLVTASGMTALGVGAAPWGLLLGGVLLALKVGRPEKR</sequence>
<proteinExistence type="predicted"/>
<evidence type="ECO:0000256" key="1">
    <source>
        <dbReference type="SAM" id="Phobius"/>
    </source>
</evidence>
<keyword evidence="1" id="KW-0812">Transmembrane</keyword>
<feature type="transmembrane region" description="Helical" evidence="1">
    <location>
        <begin position="53"/>
        <end position="76"/>
    </location>
</feature>
<keyword evidence="1" id="KW-1133">Transmembrane helix</keyword>
<feature type="transmembrane region" description="Helical" evidence="1">
    <location>
        <begin position="179"/>
        <end position="200"/>
    </location>
</feature>
<reference evidence="2 3" key="1">
    <citation type="submission" date="2024-10" db="EMBL/GenBank/DDBJ databases">
        <title>The Natural Products Discovery Center: Release of the First 8490 Sequenced Strains for Exploring Actinobacteria Biosynthetic Diversity.</title>
        <authorList>
            <person name="Kalkreuter E."/>
            <person name="Kautsar S.A."/>
            <person name="Yang D."/>
            <person name="Bader C.D."/>
            <person name="Teijaro C.N."/>
            <person name="Fluegel L."/>
            <person name="Davis C.M."/>
            <person name="Simpson J.R."/>
            <person name="Lauterbach L."/>
            <person name="Steele A.D."/>
            <person name="Gui C."/>
            <person name="Meng S."/>
            <person name="Li G."/>
            <person name="Viehrig K."/>
            <person name="Ye F."/>
            <person name="Su P."/>
            <person name="Kiefer A.F."/>
            <person name="Nichols A."/>
            <person name="Cepeda A.J."/>
            <person name="Yan W."/>
            <person name="Fan B."/>
            <person name="Jiang Y."/>
            <person name="Adhikari A."/>
            <person name="Zheng C.-J."/>
            <person name="Schuster L."/>
            <person name="Cowan T.M."/>
            <person name="Smanski M.J."/>
            <person name="Chevrette M.G."/>
            <person name="De Carvalho L.P.S."/>
            <person name="Shen B."/>
        </authorList>
    </citation>
    <scope>NUCLEOTIDE SEQUENCE [LARGE SCALE GENOMIC DNA]</scope>
    <source>
        <strain evidence="2 3">NPDC049639</strain>
    </source>
</reference>
<keyword evidence="1" id="KW-0472">Membrane</keyword>
<feature type="transmembrane region" description="Helical" evidence="1">
    <location>
        <begin position="323"/>
        <end position="344"/>
    </location>
</feature>
<feature type="transmembrane region" description="Helical" evidence="1">
    <location>
        <begin position="364"/>
        <end position="385"/>
    </location>
</feature>